<dbReference type="InterPro" id="IPR032552">
    <property type="entry name" value="RSB_motif"/>
</dbReference>
<evidence type="ECO:0000259" key="2">
    <source>
        <dbReference type="PROSITE" id="PS50800"/>
    </source>
</evidence>
<dbReference type="SUPFAM" id="SSF68906">
    <property type="entry name" value="SAP domain"/>
    <property type="match status" value="1"/>
</dbReference>
<dbReference type="PANTHER" id="PTHR47031:SF3">
    <property type="entry name" value="SAP DOMAIN-CONTAINING PROTEIN"/>
    <property type="match status" value="1"/>
</dbReference>
<dbReference type="Pfam" id="PF02037">
    <property type="entry name" value="SAP"/>
    <property type="match status" value="1"/>
</dbReference>
<feature type="compositionally biased region" description="Pro residues" evidence="1">
    <location>
        <begin position="584"/>
        <end position="607"/>
    </location>
</feature>
<dbReference type="Gene3D" id="1.10.720.30">
    <property type="entry name" value="SAP domain"/>
    <property type="match status" value="1"/>
</dbReference>
<dbReference type="InterPro" id="IPR036361">
    <property type="entry name" value="SAP_dom_sf"/>
</dbReference>
<feature type="region of interest" description="Disordered" evidence="1">
    <location>
        <begin position="91"/>
        <end position="114"/>
    </location>
</feature>
<dbReference type="EnsemblPlants" id="Kaladp0026s0110.1.v1.1">
    <property type="protein sequence ID" value="Kaladp0026s0110.1.v1.1"/>
    <property type="gene ID" value="Kaladp0026s0110.v1.1"/>
</dbReference>
<dbReference type="OMA" id="SKCFVAY"/>
<feature type="domain" description="SAP" evidence="2">
    <location>
        <begin position="21"/>
        <end position="55"/>
    </location>
</feature>
<dbReference type="InterPro" id="IPR003034">
    <property type="entry name" value="SAP_dom"/>
</dbReference>
<protein>
    <recommendedName>
        <fullName evidence="2">SAP domain-containing protein</fullName>
    </recommendedName>
</protein>
<evidence type="ECO:0000256" key="1">
    <source>
        <dbReference type="SAM" id="MobiDB-lite"/>
    </source>
</evidence>
<sequence>MSATPKKTPSSPYQVLKDKPIDQWKVTELKEELKKRKLSTAGLKADLVKRLDEAVQVMLRDDLGQSTEDFETPQKVDDRKAVKTEEDWVKGDAVDCQPATDEHNVETSDVASGKVAGGEEVIVVRKTTVETITETVVIETPLSIRGSVYEPVKSETENDKPKPQLENEGSKSEIGVEDPVTEKSESQLESESLKLQWDNEKPTKVDNDGFSAQVMGSEGQDADTVKFFETGEQFPSSGQEDDMDNAPIPTKQVSEVSHALVLEIKSDSISSDSMSIIEKNELKDNIIADNNKLELNVKLEKVKPSPMNVAPDAGGSHPMDVEDPHEKKVFADGRDGSASGVDKSSADVEYPAKLNLDRSSGDNKQMDTENISNVYVDKNERAKIELKDEIVVDVVNEGKADIHVNDKGVVAAEKRKVPDQQKTGANEPVKRQRRWNTDSAKVTVTEPEVTAAAILTTPKDNISPAAGKRIFLRSDSTNIDDTPNERVVPPSATPPTNSLKIDRFLRPFTLKAVQELLGKNGKVTSFWMDHIKTHCYVTYSSVEEATETRNAVYNLQWPTNGGRLLVADFVDPQEVKNRLEAPAPAPAAPVVAPPPQTAAPKKQPQPSPRQVQIQQQPAPPTSFLPPPQLLVSSSARALSPPPPLPEKLDPPIVTLDDLFRKTTTFPRIYYLPLSEDQVAEKIAARGKNMKA</sequence>
<dbReference type="SMART" id="SM00513">
    <property type="entry name" value="SAP"/>
    <property type="match status" value="1"/>
</dbReference>
<reference evidence="3" key="1">
    <citation type="submission" date="2021-01" db="UniProtKB">
        <authorList>
            <consortium name="EnsemblPlants"/>
        </authorList>
    </citation>
    <scope>IDENTIFICATION</scope>
</reference>
<feature type="compositionally biased region" description="Basic and acidic residues" evidence="1">
    <location>
        <begin position="152"/>
        <end position="171"/>
    </location>
</feature>
<evidence type="ECO:0000313" key="3">
    <source>
        <dbReference type="EnsemblPlants" id="Kaladp0026s0110.1.v1.1"/>
    </source>
</evidence>
<name>A0A7N0T8U9_KALFE</name>
<dbReference type="PROSITE" id="PS50800">
    <property type="entry name" value="SAP"/>
    <property type="match status" value="1"/>
</dbReference>
<feature type="compositionally biased region" description="Pro residues" evidence="1">
    <location>
        <begin position="617"/>
        <end position="628"/>
    </location>
</feature>
<feature type="region of interest" description="Disordered" evidence="1">
    <location>
        <begin position="475"/>
        <end position="495"/>
    </location>
</feature>
<dbReference type="InterPro" id="IPR035979">
    <property type="entry name" value="RBD_domain_sf"/>
</dbReference>
<feature type="region of interest" description="Disordered" evidence="1">
    <location>
        <begin position="584"/>
        <end position="628"/>
    </location>
</feature>
<proteinExistence type="predicted"/>
<organism evidence="3 4">
    <name type="scientific">Kalanchoe fedtschenkoi</name>
    <name type="common">Lavender scallops</name>
    <name type="synonym">South American air plant</name>
    <dbReference type="NCBI Taxonomy" id="63787"/>
    <lineage>
        <taxon>Eukaryota</taxon>
        <taxon>Viridiplantae</taxon>
        <taxon>Streptophyta</taxon>
        <taxon>Embryophyta</taxon>
        <taxon>Tracheophyta</taxon>
        <taxon>Spermatophyta</taxon>
        <taxon>Magnoliopsida</taxon>
        <taxon>eudicotyledons</taxon>
        <taxon>Gunneridae</taxon>
        <taxon>Pentapetalae</taxon>
        <taxon>Saxifragales</taxon>
        <taxon>Crassulaceae</taxon>
        <taxon>Kalanchoe</taxon>
    </lineage>
</organism>
<dbReference type="InterPro" id="IPR034257">
    <property type="entry name" value="Acinus_RRM"/>
</dbReference>
<dbReference type="PANTHER" id="PTHR47031">
    <property type="entry name" value="SAP DNA-BINDING DOMAIN-CONTAINING PROTEIN"/>
    <property type="match status" value="1"/>
</dbReference>
<feature type="region of interest" description="Disordered" evidence="1">
    <location>
        <begin position="143"/>
        <end position="219"/>
    </location>
</feature>
<dbReference type="AlphaFoldDB" id="A0A7N0T8U9"/>
<feature type="compositionally biased region" description="Low complexity" evidence="1">
    <location>
        <begin position="187"/>
        <end position="196"/>
    </location>
</feature>
<dbReference type="Proteomes" id="UP000594263">
    <property type="component" value="Unplaced"/>
</dbReference>
<dbReference type="Gramene" id="Kaladp0026s0110.1.v1.1">
    <property type="protein sequence ID" value="Kaladp0026s0110.1.v1.1"/>
    <property type="gene ID" value="Kaladp0026s0110.v1.1"/>
</dbReference>
<keyword evidence="4" id="KW-1185">Reference proteome</keyword>
<evidence type="ECO:0000313" key="4">
    <source>
        <dbReference type="Proteomes" id="UP000594263"/>
    </source>
</evidence>
<dbReference type="GO" id="GO:0003676">
    <property type="term" value="F:nucleic acid binding"/>
    <property type="evidence" value="ECO:0007669"/>
    <property type="project" value="InterPro"/>
</dbReference>
<accession>A0A7N0T8U9</accession>
<dbReference type="SUPFAM" id="SSF54928">
    <property type="entry name" value="RNA-binding domain, RBD"/>
    <property type="match status" value="1"/>
</dbReference>
<feature type="region of interest" description="Disordered" evidence="1">
    <location>
        <begin position="415"/>
        <end position="434"/>
    </location>
</feature>
<dbReference type="Pfam" id="PF16294">
    <property type="entry name" value="RSB_motif"/>
    <property type="match status" value="1"/>
</dbReference>
<feature type="compositionally biased region" description="Basic and acidic residues" evidence="1">
    <location>
        <begin position="197"/>
        <end position="207"/>
    </location>
</feature>
<dbReference type="CDD" id="cd12432">
    <property type="entry name" value="RRM_ACINU"/>
    <property type="match status" value="1"/>
</dbReference>